<evidence type="ECO:0000256" key="11">
    <source>
        <dbReference type="ARBA" id="ARBA00023004"/>
    </source>
</evidence>
<evidence type="ECO:0000256" key="4">
    <source>
        <dbReference type="ARBA" id="ARBA00011002"/>
    </source>
</evidence>
<comment type="function">
    <text evidence="3">This molybdenum-iron protein is part of the nitrogenase complex that catalyzes the key enzymatic reactions in nitrogen fixation.</text>
</comment>
<dbReference type="PROSITE" id="PS00090">
    <property type="entry name" value="NITROGENASE_1_2"/>
    <property type="match status" value="1"/>
</dbReference>
<evidence type="ECO:0000256" key="15">
    <source>
        <dbReference type="RuleBase" id="RU004021"/>
    </source>
</evidence>
<dbReference type="PANTHER" id="PTHR43457:SF1">
    <property type="entry name" value="NITROGENASE MOLYBDENUM-IRON PROTEIN ALPHA CHAIN"/>
    <property type="match status" value="1"/>
</dbReference>
<dbReference type="EC" id="1.18.6.1" evidence="16"/>
<dbReference type="SUPFAM" id="SSF53807">
    <property type="entry name" value="Helical backbone' metal receptor"/>
    <property type="match status" value="1"/>
</dbReference>
<dbReference type="InterPro" id="IPR000510">
    <property type="entry name" value="Nase/OxRdtase_comp1"/>
</dbReference>
<protein>
    <recommendedName>
        <fullName evidence="16">Nitrogenase protein alpha chain</fullName>
        <ecNumber evidence="16">1.18.6.1</ecNumber>
    </recommendedName>
</protein>
<evidence type="ECO:0000256" key="8">
    <source>
        <dbReference type="ARBA" id="ARBA00022741"/>
    </source>
</evidence>
<evidence type="ECO:0000256" key="13">
    <source>
        <dbReference type="ARBA" id="ARBA00023231"/>
    </source>
</evidence>
<evidence type="ECO:0000313" key="19">
    <source>
        <dbReference type="Proteomes" id="UP001215956"/>
    </source>
</evidence>
<evidence type="ECO:0000256" key="10">
    <source>
        <dbReference type="ARBA" id="ARBA00023002"/>
    </source>
</evidence>
<evidence type="ECO:0000256" key="6">
    <source>
        <dbReference type="ARBA" id="ARBA00022505"/>
    </source>
</evidence>
<dbReference type="InterPro" id="IPR010143">
    <property type="entry name" value="Nase_comp1_asu"/>
</dbReference>
<dbReference type="PANTHER" id="PTHR43457">
    <property type="entry name" value="NITROGENASE MOLYBDENUM-IRON PROTEIN ALPHA CHAIN"/>
    <property type="match status" value="1"/>
</dbReference>
<dbReference type="InterPro" id="IPR005972">
    <property type="entry name" value="Nase_Mo-Fe_asu"/>
</dbReference>
<comment type="subunit">
    <text evidence="5">Tetramer of two alpha and two beta chains. Forms complex with the iron protein (nitrogenase component 2).</text>
</comment>
<evidence type="ECO:0000256" key="1">
    <source>
        <dbReference type="ARBA" id="ARBA00001919"/>
    </source>
</evidence>
<comment type="catalytic activity">
    <reaction evidence="14 16">
        <text>N2 + 8 reduced [2Fe-2S]-[ferredoxin] + 16 ATP + 16 H2O = H2 + 8 oxidized [2Fe-2S]-[ferredoxin] + 2 NH4(+) + 16 ADP + 16 phosphate + 6 H(+)</text>
        <dbReference type="Rhea" id="RHEA:21448"/>
        <dbReference type="Rhea" id="RHEA-COMP:10000"/>
        <dbReference type="Rhea" id="RHEA-COMP:10001"/>
        <dbReference type="ChEBI" id="CHEBI:15377"/>
        <dbReference type="ChEBI" id="CHEBI:15378"/>
        <dbReference type="ChEBI" id="CHEBI:17997"/>
        <dbReference type="ChEBI" id="CHEBI:18276"/>
        <dbReference type="ChEBI" id="CHEBI:28938"/>
        <dbReference type="ChEBI" id="CHEBI:30616"/>
        <dbReference type="ChEBI" id="CHEBI:33737"/>
        <dbReference type="ChEBI" id="CHEBI:33738"/>
        <dbReference type="ChEBI" id="CHEBI:43474"/>
        <dbReference type="ChEBI" id="CHEBI:456216"/>
        <dbReference type="EC" id="1.18.6.1"/>
    </reaction>
</comment>
<dbReference type="Proteomes" id="UP001215956">
    <property type="component" value="Unassembled WGS sequence"/>
</dbReference>
<dbReference type="Pfam" id="PF00148">
    <property type="entry name" value="Oxidored_nitro"/>
    <property type="match status" value="1"/>
</dbReference>
<dbReference type="GO" id="GO:0016163">
    <property type="term" value="F:nitrogenase activity"/>
    <property type="evidence" value="ECO:0007669"/>
    <property type="project" value="UniProtKB-EC"/>
</dbReference>
<keyword evidence="11 16" id="KW-0408">Iron</keyword>
<organism evidence="18 19">
    <name type="scientific">Candidatus Methanocrinis alkalitolerans</name>
    <dbReference type="NCBI Taxonomy" id="3033395"/>
    <lineage>
        <taxon>Archaea</taxon>
        <taxon>Methanobacteriati</taxon>
        <taxon>Methanobacteriota</taxon>
        <taxon>Stenosarchaea group</taxon>
        <taxon>Methanomicrobia</taxon>
        <taxon>Methanotrichales</taxon>
        <taxon>Methanotrichaceae</taxon>
        <taxon>Methanocrinis</taxon>
    </lineage>
</organism>
<keyword evidence="7 16" id="KW-0479">Metal-binding</keyword>
<evidence type="ECO:0000256" key="5">
    <source>
        <dbReference type="ARBA" id="ARBA00011462"/>
    </source>
</evidence>
<feature type="domain" description="Nitrogenase/oxidoreductase component 1" evidence="17">
    <location>
        <begin position="67"/>
        <end position="520"/>
    </location>
</feature>
<keyword evidence="6" id="KW-0500">Molybdenum</keyword>
<keyword evidence="19" id="KW-1185">Reference proteome</keyword>
<keyword evidence="12" id="KW-0411">Iron-sulfur</keyword>
<gene>
    <name evidence="18" type="primary">nifD</name>
    <name evidence="18" type="ORF">P0O24_06450</name>
</gene>
<evidence type="ECO:0000256" key="16">
    <source>
        <dbReference type="RuleBase" id="RU004022"/>
    </source>
</evidence>
<comment type="caution">
    <text evidence="18">The sequence shown here is derived from an EMBL/GenBank/DDBJ whole genome shotgun (WGS) entry which is preliminary data.</text>
</comment>
<comment type="cofactor">
    <cofactor evidence="1">
        <name>[8Fe-7S] cluster</name>
        <dbReference type="ChEBI" id="CHEBI:21143"/>
    </cofactor>
</comment>
<keyword evidence="13 15" id="KW-0535">Nitrogen fixation</keyword>
<dbReference type="Gene3D" id="3.40.50.1980">
    <property type="entry name" value="Nitrogenase molybdenum iron protein domain"/>
    <property type="match status" value="2"/>
</dbReference>
<keyword evidence="10 16" id="KW-0560">Oxidoreductase</keyword>
<evidence type="ECO:0000256" key="2">
    <source>
        <dbReference type="ARBA" id="ARBA00001969"/>
    </source>
</evidence>
<evidence type="ECO:0000256" key="9">
    <source>
        <dbReference type="ARBA" id="ARBA00022840"/>
    </source>
</evidence>
<dbReference type="RefSeq" id="WP_316968924.1">
    <property type="nucleotide sequence ID" value="NZ_JARFPL010000016.1"/>
</dbReference>
<proteinExistence type="inferred from homology"/>
<name>A0ABT5XES9_9EURY</name>
<evidence type="ECO:0000256" key="12">
    <source>
        <dbReference type="ARBA" id="ARBA00023014"/>
    </source>
</evidence>
<comment type="cofactor">
    <cofactor evidence="2">
        <name>[7Fe-Mo-9S-C-homocitryl] cluster</name>
        <dbReference type="ChEBI" id="CHEBI:30409"/>
    </cofactor>
</comment>
<evidence type="ECO:0000256" key="7">
    <source>
        <dbReference type="ARBA" id="ARBA00022723"/>
    </source>
</evidence>
<dbReference type="Gene3D" id="3.40.50.12380">
    <property type="entry name" value="Nitrogenase MoFe cofactor biosynthesis protein NifE, C-terminal"/>
    <property type="match status" value="1"/>
</dbReference>
<dbReference type="EMBL" id="JARFPL010000016">
    <property type="protein sequence ID" value="MDF0593219.1"/>
    <property type="molecule type" value="Genomic_DNA"/>
</dbReference>
<keyword evidence="8" id="KW-0547">Nucleotide-binding</keyword>
<reference evidence="18 19" key="1">
    <citation type="submission" date="2023-03" db="EMBL/GenBank/DDBJ databases">
        <title>Whole genome sequencing of Methanotrichaceae archaeon M04Ac.</title>
        <authorList>
            <person name="Khomyakova M.A."/>
            <person name="Merkel A.Y."/>
            <person name="Slobodkin A.I."/>
        </authorList>
    </citation>
    <scope>NUCLEOTIDE SEQUENCE [LARGE SCALE GENOMIC DNA]</scope>
    <source>
        <strain evidence="18 19">M04Ac</strain>
    </source>
</reference>
<dbReference type="InterPro" id="IPR000318">
    <property type="entry name" value="Nase_comp1_CS"/>
</dbReference>
<evidence type="ECO:0000256" key="3">
    <source>
        <dbReference type="ARBA" id="ARBA00002621"/>
    </source>
</evidence>
<dbReference type="NCBIfam" id="TIGR01862">
    <property type="entry name" value="N2-ase-Ialpha"/>
    <property type="match status" value="1"/>
</dbReference>
<evidence type="ECO:0000256" key="14">
    <source>
        <dbReference type="ARBA" id="ARBA00047967"/>
    </source>
</evidence>
<dbReference type="PROSITE" id="PS00699">
    <property type="entry name" value="NITROGENASE_1_1"/>
    <property type="match status" value="1"/>
</dbReference>
<dbReference type="NCBIfam" id="TIGR01282">
    <property type="entry name" value="nifD"/>
    <property type="match status" value="1"/>
</dbReference>
<sequence>MTSKTDEKRPVSVAESQRIVEEIYEDFPEKTAKDRRKHLVVKDSCKVEQKIEANSRTVPGILTNRGCAFAGAKGVVFGPIKDILHIIHGPIGCAYFTWGMRRNLAKAEEGQDNFGAYCFSTDVKETDIVFGSEKKLAKAIREAYSIFKPGCIAVFATCPIGLIGDDIESVCRKAEEDLKIKVIPLRCEGYRGVSQSAGHHIASNALMEHLVGTEDMEDPGPFAVNVFGEYNIGGDYWVVKDLLERIGYNPISSFTGDASFHEIARAHHAKLNILLCHRSINYTNRMMEEKYGTPWLKVNYLGVKDTIDTLRDMAAFFDDPGLKAKTEEVIAEEMAKIEPIIEMYRRRLAGKRVMLLVGGSRAHHIRNMFETLGMEVVVAGYEFAHRDDYEGRGALSDIVHTGRSKILEDIHYERDPNVVSPYDDEMIQKKKEKIPRLMDYEGLLPHMKDGQIMIDDYSHQECERLVKELEIDIFCSGIKDKYVFQKMHIPSRQMHSYDYSGPYTGFEGFVNFARDMDMAINSPTWKFVTPPWMGDTGA</sequence>
<keyword evidence="9" id="KW-0067">ATP-binding</keyword>
<comment type="similarity">
    <text evidence="4 15">Belongs to the NifD/NifK/NifE/NifN family.</text>
</comment>
<evidence type="ECO:0000313" key="18">
    <source>
        <dbReference type="EMBL" id="MDF0593219.1"/>
    </source>
</evidence>
<evidence type="ECO:0000259" key="17">
    <source>
        <dbReference type="Pfam" id="PF00148"/>
    </source>
</evidence>
<accession>A0ABT5XES9</accession>